<reference evidence="3 4" key="1">
    <citation type="submission" date="2016-02" db="EMBL/GenBank/DDBJ databases">
        <title>Genome sequence of Clostridium tepidiprofundi DSM 19306.</title>
        <authorList>
            <person name="Poehlein A."/>
            <person name="Daniel R."/>
        </authorList>
    </citation>
    <scope>NUCLEOTIDE SEQUENCE [LARGE SCALE GENOMIC DNA]</scope>
    <source>
        <strain evidence="3 4">DSM 19306</strain>
    </source>
</reference>
<sequence length="412" mass="45573">MKFETIADAFNYYRNSSVADIEKRATEIGNIIDTDPKADIESLNIELEGLKQAKTNIEERSKGANGGNFNPITEMNFNNNQNKVPEGDIFASKEYRNAFYKNLLGQKLTEVENRTFKRAMEIVEVEKRTDAFSTTTNAAAILPTTTLNEIIKKARTMGGLISNCRDFNIPTNISVPIGTPSSKAQWHTEGKMVDSEDPSKNIINVKFAGYEIIKVFSISAAAKKMTISAFESYIIDELNNCVMECIADALVNGTGEEQGTGILTGITWNEKNSFTFAKAGSPTYKDFVKMMGMLKRGYAAGAKWAMNNSTLYNLVYGLVDAQKRPIFIADPKNEGIGYILGKPVIIDDNIADDVILLGNFNYMGYNMPQGIIIETSRESSFKSGLIDYRALAIADTKPLVDEAFIKMSRAEA</sequence>
<dbReference type="RefSeq" id="WP_066827176.1">
    <property type="nucleotide sequence ID" value="NZ_LTBA01000057.1"/>
</dbReference>
<dbReference type="EMBL" id="LTBA01000057">
    <property type="protein sequence ID" value="KYH30743.1"/>
    <property type="molecule type" value="Genomic_DNA"/>
</dbReference>
<comment type="subcellular location">
    <subcellularLocation>
        <location evidence="1">Virion</location>
    </subcellularLocation>
</comment>
<dbReference type="InterPro" id="IPR054612">
    <property type="entry name" value="Phage_capsid-like_C"/>
</dbReference>
<dbReference type="InterPro" id="IPR024455">
    <property type="entry name" value="Phage_capsid"/>
</dbReference>
<evidence type="ECO:0000256" key="1">
    <source>
        <dbReference type="ARBA" id="ARBA00004328"/>
    </source>
</evidence>
<dbReference type="AlphaFoldDB" id="A0A151AT35"/>
<evidence type="ECO:0000313" key="3">
    <source>
        <dbReference type="EMBL" id="KYH30743.1"/>
    </source>
</evidence>
<dbReference type="Pfam" id="PF05065">
    <property type="entry name" value="Phage_capsid"/>
    <property type="match status" value="1"/>
</dbReference>
<gene>
    <name evidence="3" type="ORF">CLTEP_25090</name>
</gene>
<protein>
    <submittedName>
        <fullName evidence="3">Phage capsid family protein</fullName>
    </submittedName>
</protein>
<dbReference type="PATRIC" id="fig|1121338.3.peg.2604"/>
<evidence type="ECO:0000313" key="4">
    <source>
        <dbReference type="Proteomes" id="UP000075531"/>
    </source>
</evidence>
<keyword evidence="4" id="KW-1185">Reference proteome</keyword>
<evidence type="ECO:0000259" key="2">
    <source>
        <dbReference type="Pfam" id="PF05065"/>
    </source>
</evidence>
<proteinExistence type="predicted"/>
<feature type="domain" description="Phage capsid-like C-terminal" evidence="2">
    <location>
        <begin position="141"/>
        <end position="407"/>
    </location>
</feature>
<dbReference type="SUPFAM" id="SSF56563">
    <property type="entry name" value="Major capsid protein gp5"/>
    <property type="match status" value="1"/>
</dbReference>
<dbReference type="Proteomes" id="UP000075531">
    <property type="component" value="Unassembled WGS sequence"/>
</dbReference>
<accession>A0A151AT35</accession>
<dbReference type="NCBIfam" id="TIGR01554">
    <property type="entry name" value="major_cap_HK97"/>
    <property type="match status" value="1"/>
</dbReference>
<name>A0A151AT35_9CLOT</name>
<dbReference type="STRING" id="1121338.CLTEP_25090"/>
<comment type="caution">
    <text evidence="3">The sequence shown here is derived from an EMBL/GenBank/DDBJ whole genome shotgun (WGS) entry which is preliminary data.</text>
</comment>
<organism evidence="3 4">
    <name type="scientific">Clostridium tepidiprofundi DSM 19306</name>
    <dbReference type="NCBI Taxonomy" id="1121338"/>
    <lineage>
        <taxon>Bacteria</taxon>
        <taxon>Bacillati</taxon>
        <taxon>Bacillota</taxon>
        <taxon>Clostridia</taxon>
        <taxon>Eubacteriales</taxon>
        <taxon>Clostridiaceae</taxon>
        <taxon>Clostridium</taxon>
    </lineage>
</organism>
<dbReference type="OrthoDB" id="1887172at2"/>